<dbReference type="EMBL" id="JARK01001354">
    <property type="protein sequence ID" value="EYC22096.1"/>
    <property type="molecule type" value="Genomic_DNA"/>
</dbReference>
<accession>A0A016V4D5</accession>
<dbReference type="Gene3D" id="3.90.190.10">
    <property type="entry name" value="Protein tyrosine phosphatase superfamily"/>
    <property type="match status" value="1"/>
</dbReference>
<reference evidence="4" key="1">
    <citation type="journal article" date="2015" name="Nat. Genet.">
        <title>The genome and transcriptome of the zoonotic hookworm Ancylostoma ceylanicum identify infection-specific gene families.</title>
        <authorList>
            <person name="Schwarz E.M."/>
            <person name="Hu Y."/>
            <person name="Antoshechkin I."/>
            <person name="Miller M.M."/>
            <person name="Sternberg P.W."/>
            <person name="Aroian R.V."/>
        </authorList>
    </citation>
    <scope>NUCLEOTIDE SEQUENCE</scope>
    <source>
        <strain evidence="4">HY135</strain>
    </source>
</reference>
<dbReference type="Pfam" id="PF00102">
    <property type="entry name" value="Y_phosphatase"/>
    <property type="match status" value="1"/>
</dbReference>
<dbReference type="SMART" id="SM00194">
    <property type="entry name" value="PTPc"/>
    <property type="match status" value="1"/>
</dbReference>
<dbReference type="CDD" id="cd00047">
    <property type="entry name" value="PTPc"/>
    <property type="match status" value="1"/>
</dbReference>
<dbReference type="InterPro" id="IPR029021">
    <property type="entry name" value="Prot-tyrosine_phosphatase-like"/>
</dbReference>
<organism evidence="3 4">
    <name type="scientific">Ancylostoma ceylanicum</name>
    <dbReference type="NCBI Taxonomy" id="53326"/>
    <lineage>
        <taxon>Eukaryota</taxon>
        <taxon>Metazoa</taxon>
        <taxon>Ecdysozoa</taxon>
        <taxon>Nematoda</taxon>
        <taxon>Chromadorea</taxon>
        <taxon>Rhabditida</taxon>
        <taxon>Rhabditina</taxon>
        <taxon>Rhabditomorpha</taxon>
        <taxon>Strongyloidea</taxon>
        <taxon>Ancylostomatidae</taxon>
        <taxon>Ancylostomatinae</taxon>
        <taxon>Ancylostoma</taxon>
    </lineage>
</organism>
<dbReference type="InterPro" id="IPR052782">
    <property type="entry name" value="Oocyte-zygote_transition_reg"/>
</dbReference>
<dbReference type="AlphaFoldDB" id="A0A016V4D5"/>
<dbReference type="Proteomes" id="UP000024635">
    <property type="component" value="Unassembled WGS sequence"/>
</dbReference>
<dbReference type="PROSITE" id="PS00383">
    <property type="entry name" value="TYR_PHOSPHATASE_1"/>
    <property type="match status" value="1"/>
</dbReference>
<dbReference type="PROSITE" id="PS50055">
    <property type="entry name" value="TYR_PHOSPHATASE_PTP"/>
    <property type="match status" value="1"/>
</dbReference>
<protein>
    <recommendedName>
        <fullName evidence="5">Protein-tyrosine phosphatase</fullName>
    </recommendedName>
</protein>
<evidence type="ECO:0000313" key="3">
    <source>
        <dbReference type="EMBL" id="EYC22096.1"/>
    </source>
</evidence>
<evidence type="ECO:0000259" key="1">
    <source>
        <dbReference type="PROSITE" id="PS50055"/>
    </source>
</evidence>
<dbReference type="SMART" id="SM00404">
    <property type="entry name" value="PTPc_motif"/>
    <property type="match status" value="1"/>
</dbReference>
<dbReference type="GO" id="GO:0004725">
    <property type="term" value="F:protein tyrosine phosphatase activity"/>
    <property type="evidence" value="ECO:0007669"/>
    <property type="project" value="InterPro"/>
</dbReference>
<keyword evidence="4" id="KW-1185">Reference proteome</keyword>
<name>A0A016V4D5_9BILA</name>
<feature type="domain" description="Tyrosine specific protein phosphatases" evidence="2">
    <location>
        <begin position="118"/>
        <end position="187"/>
    </location>
</feature>
<dbReference type="PANTHER" id="PTHR46163:SF10">
    <property type="entry name" value="PROTEIN-TYROSINE PHOSPHATASE-RELATED"/>
    <property type="match status" value="1"/>
</dbReference>
<gene>
    <name evidence="3" type="primary">Acey_s0018.g3709</name>
    <name evidence="3" type="ORF">Y032_0018g3709</name>
</gene>
<evidence type="ECO:0000313" key="4">
    <source>
        <dbReference type="Proteomes" id="UP000024635"/>
    </source>
</evidence>
<comment type="caution">
    <text evidence="3">The sequence shown here is derived from an EMBL/GenBank/DDBJ whole genome shotgun (WGS) entry which is preliminary data.</text>
</comment>
<dbReference type="InterPro" id="IPR016130">
    <property type="entry name" value="Tyr_Pase_AS"/>
</dbReference>
<dbReference type="InterPro" id="IPR000387">
    <property type="entry name" value="Tyr_Pase_dom"/>
</dbReference>
<evidence type="ECO:0000259" key="2">
    <source>
        <dbReference type="PROSITE" id="PS50056"/>
    </source>
</evidence>
<dbReference type="SUPFAM" id="SSF52799">
    <property type="entry name" value="(Phosphotyrosine protein) phosphatases II"/>
    <property type="match status" value="1"/>
</dbReference>
<dbReference type="PROSITE" id="PS50056">
    <property type="entry name" value="TYR_PHOSPHATASE_2"/>
    <property type="match status" value="1"/>
</dbReference>
<dbReference type="InterPro" id="IPR000242">
    <property type="entry name" value="PTP_cat"/>
</dbReference>
<evidence type="ECO:0008006" key="5">
    <source>
        <dbReference type="Google" id="ProtNLM"/>
    </source>
</evidence>
<dbReference type="InterPro" id="IPR003595">
    <property type="entry name" value="Tyr_Pase_cat"/>
</dbReference>
<proteinExistence type="predicted"/>
<feature type="domain" description="Tyrosine-protein phosphatase" evidence="1">
    <location>
        <begin position="1"/>
        <end position="196"/>
    </location>
</feature>
<dbReference type="PANTHER" id="PTHR46163">
    <property type="entry name" value="TYROSINE-PROTEIN PHOSPHATASE-RELATED"/>
    <property type="match status" value="1"/>
</dbReference>
<dbReference type="STRING" id="53326.A0A016V4D5"/>
<dbReference type="OrthoDB" id="8609993at2759"/>
<dbReference type="PRINTS" id="PR00700">
    <property type="entry name" value="PRTYPHPHTASE"/>
</dbReference>
<sequence length="208" mass="23352">MSGIFTEGIFSFQGPLLEFVGDFWHMITSEKSSVIVMLCNFNEGKHEKCCFYLPKEKREVGNFGEFKVTVKEFKPDPFDSIKHTVLDVKWDDKAAVINHLANFNWPDHTAPLNAAPTIGMFKLSRSLSKGAPITVHCSAGIGRSATFVAIDYASQKIREKASASMVDVIKELRSQRFQAIQSAIQYVFLHICLLELFAGVSFELRVIP</sequence>